<evidence type="ECO:0000313" key="3">
    <source>
        <dbReference type="Proteomes" id="UP001596161"/>
    </source>
</evidence>
<feature type="transmembrane region" description="Helical" evidence="1">
    <location>
        <begin position="12"/>
        <end position="29"/>
    </location>
</feature>
<keyword evidence="1" id="KW-1133">Transmembrane helix</keyword>
<dbReference type="Proteomes" id="UP001596161">
    <property type="component" value="Unassembled WGS sequence"/>
</dbReference>
<dbReference type="RefSeq" id="WP_378016583.1">
    <property type="nucleotide sequence ID" value="NZ_JBHSKT010000003.1"/>
</dbReference>
<protein>
    <submittedName>
        <fullName evidence="2">Uncharacterized protein</fullName>
    </submittedName>
</protein>
<keyword evidence="1" id="KW-0812">Transmembrane</keyword>
<evidence type="ECO:0000256" key="1">
    <source>
        <dbReference type="SAM" id="Phobius"/>
    </source>
</evidence>
<dbReference type="EMBL" id="JBHSKT010000003">
    <property type="protein sequence ID" value="MFC5270211.1"/>
    <property type="molecule type" value="Genomic_DNA"/>
</dbReference>
<reference evidence="3" key="1">
    <citation type="journal article" date="2019" name="Int. J. Syst. Evol. Microbiol.">
        <title>The Global Catalogue of Microorganisms (GCM) 10K type strain sequencing project: providing services to taxonomists for standard genome sequencing and annotation.</title>
        <authorList>
            <consortium name="The Broad Institute Genomics Platform"/>
            <consortium name="The Broad Institute Genome Sequencing Center for Infectious Disease"/>
            <person name="Wu L."/>
            <person name="Ma J."/>
        </authorList>
    </citation>
    <scope>NUCLEOTIDE SEQUENCE [LARGE SCALE GENOMIC DNA]</scope>
    <source>
        <strain evidence="3">KACC 12602</strain>
    </source>
</reference>
<feature type="transmembrane region" description="Helical" evidence="1">
    <location>
        <begin position="35"/>
        <end position="52"/>
    </location>
</feature>
<gene>
    <name evidence="2" type="ORF">ACFPIB_06290</name>
</gene>
<keyword evidence="1" id="KW-0472">Membrane</keyword>
<organism evidence="2 3">
    <name type="scientific">Adhaeribacter terreus</name>
    <dbReference type="NCBI Taxonomy" id="529703"/>
    <lineage>
        <taxon>Bacteria</taxon>
        <taxon>Pseudomonadati</taxon>
        <taxon>Bacteroidota</taxon>
        <taxon>Cytophagia</taxon>
        <taxon>Cytophagales</taxon>
        <taxon>Hymenobacteraceae</taxon>
        <taxon>Adhaeribacter</taxon>
    </lineage>
</organism>
<accession>A0ABW0EAF5</accession>
<sequence>MRRKIIIKYIQVFFFILFGSLNFINAIKTGNIVDWLVYAACMVGLIVVAFSIKKLRDEQKAIVDAPASKKAKAKK</sequence>
<comment type="caution">
    <text evidence="2">The sequence shown here is derived from an EMBL/GenBank/DDBJ whole genome shotgun (WGS) entry which is preliminary data.</text>
</comment>
<evidence type="ECO:0000313" key="2">
    <source>
        <dbReference type="EMBL" id="MFC5270211.1"/>
    </source>
</evidence>
<name>A0ABW0EAF5_9BACT</name>
<keyword evidence="3" id="KW-1185">Reference proteome</keyword>
<proteinExistence type="predicted"/>